<dbReference type="RefSeq" id="WP_338238173.1">
    <property type="nucleotide sequence ID" value="NZ_BQKE01000002.1"/>
</dbReference>
<protein>
    <recommendedName>
        <fullName evidence="3">Type IX secretion system membrane protein PorP/SprF</fullName>
    </recommendedName>
</protein>
<dbReference type="Pfam" id="PF11751">
    <property type="entry name" value="PorP_SprF"/>
    <property type="match status" value="1"/>
</dbReference>
<comment type="caution">
    <text evidence="1">The sequence shown here is derived from an EMBL/GenBank/DDBJ whole genome shotgun (WGS) entry which is preliminary data.</text>
</comment>
<dbReference type="InterPro" id="IPR019861">
    <property type="entry name" value="PorP/SprF_Bacteroidetes"/>
</dbReference>
<evidence type="ECO:0008006" key="3">
    <source>
        <dbReference type="Google" id="ProtNLM"/>
    </source>
</evidence>
<accession>A0AAN5AN26</accession>
<dbReference type="NCBIfam" id="TIGR03519">
    <property type="entry name" value="T9SS_PorP_fam"/>
    <property type="match status" value="1"/>
</dbReference>
<organism evidence="1 2">
    <name type="scientific">Persicobacter diffluens</name>
    <dbReference type="NCBI Taxonomy" id="981"/>
    <lineage>
        <taxon>Bacteria</taxon>
        <taxon>Pseudomonadati</taxon>
        <taxon>Bacteroidota</taxon>
        <taxon>Cytophagia</taxon>
        <taxon>Cytophagales</taxon>
        <taxon>Persicobacteraceae</taxon>
        <taxon>Persicobacter</taxon>
    </lineage>
</organism>
<gene>
    <name evidence="1" type="ORF">PEDI_35030</name>
</gene>
<dbReference type="Proteomes" id="UP001310022">
    <property type="component" value="Unassembled WGS sequence"/>
</dbReference>
<name>A0AAN5AN26_9BACT</name>
<reference evidence="1 2" key="1">
    <citation type="submission" date="2021-12" db="EMBL/GenBank/DDBJ databases">
        <title>Genome sequencing of bacteria with rrn-lacking chromosome and rrn-plasmid.</title>
        <authorList>
            <person name="Anda M."/>
            <person name="Iwasaki W."/>
        </authorList>
    </citation>
    <scope>NUCLEOTIDE SEQUENCE [LARGE SCALE GENOMIC DNA]</scope>
    <source>
        <strain evidence="1 2">NBRC 15940</strain>
    </source>
</reference>
<keyword evidence="2" id="KW-1185">Reference proteome</keyword>
<evidence type="ECO:0000313" key="1">
    <source>
        <dbReference type="EMBL" id="GJM62951.1"/>
    </source>
</evidence>
<evidence type="ECO:0000313" key="2">
    <source>
        <dbReference type="Proteomes" id="UP001310022"/>
    </source>
</evidence>
<dbReference type="AlphaFoldDB" id="A0AAN5AN26"/>
<proteinExistence type="predicted"/>
<dbReference type="EMBL" id="BQKE01000002">
    <property type="protein sequence ID" value="GJM62951.1"/>
    <property type="molecule type" value="Genomic_DNA"/>
</dbReference>
<sequence length="350" mass="39795">MNKILHIIYLLFLPGILCAQIGNFSQFYSTSQLLNPAMTGLEIDYYFGLNYRSQWRGQGEPTNAQHFACSLPIFFTQGNFEQHKGGLGLSVFNQQAGMDRVYKSTAIQVSAAYNLNLDKFSTQMISFGMQAGWHQNRMDYGNIITGSMYDPFTGQVNPNASPSIDMADLNNQVNVPLVNLGIMYYLNPKSTGRRHRYSMFGGFAASTLNRPNATLYKETDGYRLPITYKVHGGIDLRSRDADMFFSPNFLIRHEDGLTQYNLGAYYTYQIERNHREKTFFHATLGMWYRLGDSFIFSAGFIRNALSVAFSYDLNINNIRYNTSGGGAAEISIAYRILKERKVKRFSTPLM</sequence>